<keyword evidence="2" id="KW-0949">S-adenosyl-L-methionine</keyword>
<dbReference type="EMBL" id="CT573073">
    <property type="protein sequence ID" value="CAJ71474.1"/>
    <property type="molecule type" value="Genomic_DNA"/>
</dbReference>
<evidence type="ECO:0000256" key="5">
    <source>
        <dbReference type="ARBA" id="ARBA00023014"/>
    </source>
</evidence>
<keyword evidence="3" id="KW-0479">Metal-binding</keyword>
<evidence type="ECO:0000313" key="9">
    <source>
        <dbReference type="Proteomes" id="UP000221734"/>
    </source>
</evidence>
<evidence type="ECO:0000313" key="8">
    <source>
        <dbReference type="EMBL" id="SOH04883.1"/>
    </source>
</evidence>
<evidence type="ECO:0000256" key="1">
    <source>
        <dbReference type="ARBA" id="ARBA00001966"/>
    </source>
</evidence>
<dbReference type="GO" id="GO:0051536">
    <property type="term" value="F:iron-sulfur cluster binding"/>
    <property type="evidence" value="ECO:0007669"/>
    <property type="project" value="UniProtKB-KW"/>
</dbReference>
<dbReference type="OrthoDB" id="9801659at2"/>
<name>Q1PW73_KUEST</name>
<dbReference type="InterPro" id="IPR023404">
    <property type="entry name" value="rSAM_horseshoe"/>
</dbReference>
<evidence type="ECO:0000313" key="7">
    <source>
        <dbReference type="EMBL" id="QII14040.1"/>
    </source>
</evidence>
<reference evidence="7 10" key="5">
    <citation type="submission" date="2020-02" db="EMBL/GenBank/DDBJ databases">
        <title>Newly sequenced genome of strain CSTR1 showed variability in Candidatus Kuenenia stuttgartiensis genomes.</title>
        <authorList>
            <person name="Ding C."/>
            <person name="Adrian L."/>
        </authorList>
    </citation>
    <scope>NUCLEOTIDE SEQUENCE [LARGE SCALE GENOMIC DNA]</scope>
    <source>
        <strain evidence="7 10">CSTR1</strain>
    </source>
</reference>
<evidence type="ECO:0000256" key="3">
    <source>
        <dbReference type="ARBA" id="ARBA00022723"/>
    </source>
</evidence>
<keyword evidence="4" id="KW-0408">Iron</keyword>
<reference evidence="6" key="1">
    <citation type="journal article" date="2006" name="Nature">
        <title>Deciphering the evolution and metabolism of an anammox bacterium from a community genome.</title>
        <authorList>
            <person name="Strous M."/>
            <person name="Pelletier E."/>
            <person name="Mangenot S."/>
            <person name="Rattei T."/>
            <person name="Lehner A."/>
            <person name="Taylor M.W."/>
            <person name="Horn M."/>
            <person name="Daims H."/>
            <person name="Bartol-Mavel D."/>
            <person name="Wincker P."/>
            <person name="Barbe V."/>
            <person name="Fonknechten N."/>
            <person name="Vallenet D."/>
            <person name="Segurens B."/>
            <person name="Schenowitz-Truong C."/>
            <person name="Medigue C."/>
            <person name="Collingro A."/>
            <person name="Snel B."/>
            <person name="Dutilh B.E."/>
            <person name="OpDenCamp H.J.M."/>
            <person name="vanDerDrift C."/>
            <person name="Cirpus I."/>
            <person name="vanDePas-Schoonen K.T."/>
            <person name="Harhangi H.R."/>
            <person name="vanNiftrik L."/>
            <person name="Schmid M."/>
            <person name="Keltjens J."/>
            <person name="vanDeVossenberg J."/>
            <person name="Kartal B."/>
            <person name="Meier H."/>
            <person name="Frishman D."/>
            <person name="Huynen M.A."/>
            <person name="Mewes H."/>
            <person name="Weissenbach J."/>
            <person name="Jetten M.S.M."/>
            <person name="Wagner M."/>
            <person name="LePaslier D."/>
        </authorList>
    </citation>
    <scope>NUCLEOTIDE SEQUENCE</scope>
</reference>
<comment type="cofactor">
    <cofactor evidence="1">
        <name>[4Fe-4S] cluster</name>
        <dbReference type="ChEBI" id="CHEBI:49883"/>
    </cofactor>
</comment>
<proteinExistence type="predicted"/>
<evidence type="ECO:0000256" key="2">
    <source>
        <dbReference type="ARBA" id="ARBA00022691"/>
    </source>
</evidence>
<reference evidence="9" key="3">
    <citation type="submission" date="2017-10" db="EMBL/GenBank/DDBJ databases">
        <authorList>
            <person name="Frank J."/>
        </authorList>
    </citation>
    <scope>NUCLEOTIDE SEQUENCE [LARGE SCALE GENOMIC DNA]</scope>
</reference>
<dbReference type="PANTHER" id="PTHR43409">
    <property type="entry name" value="ANAEROBIC MAGNESIUM-PROTOPORPHYRIN IX MONOMETHYL ESTER CYCLASE-RELATED"/>
    <property type="match status" value="1"/>
</dbReference>
<evidence type="ECO:0000256" key="4">
    <source>
        <dbReference type="ARBA" id="ARBA00023004"/>
    </source>
</evidence>
<dbReference type="Proteomes" id="UP000221734">
    <property type="component" value="Chromosome Kuenenia_stuttgartiensis_MBR1"/>
</dbReference>
<dbReference type="Gene3D" id="3.80.30.20">
    <property type="entry name" value="tm_1862 like domain"/>
    <property type="match status" value="1"/>
</dbReference>
<dbReference type="AlphaFoldDB" id="Q1PW73"/>
<accession>Q1PW73</accession>
<dbReference type="InterPro" id="IPR058240">
    <property type="entry name" value="rSAM_sf"/>
</dbReference>
<protein>
    <submittedName>
        <fullName evidence="7">Putative iron sulfur protein</fullName>
    </submittedName>
</protein>
<evidence type="ECO:0000313" key="6">
    <source>
        <dbReference type="EMBL" id="CAJ71474.1"/>
    </source>
</evidence>
<dbReference type="Proteomes" id="UP000501926">
    <property type="component" value="Chromosome"/>
</dbReference>
<dbReference type="InterPro" id="IPR051198">
    <property type="entry name" value="BchE-like"/>
</dbReference>
<sequence>MKNSIVLYDIDSTIPNLALMKISAFYKKQGYRVALSGDIGFSKADRYYASTVFSIKSSHEKVATLKKIYHNNIDIGGSGICLNTRLPPQIESCFPDYKLYNHTAYAIGFLTRGCSKRCAFCLVPKKEGKIKKTSSFEDFVPSGQRNIMLLDDNLLTYPRSEDILYEIINKKYAVNFSQSLDIQYVDEHIAQLLYKIDSRNSKFTKPMFYFSCNSVKAVKHFLDRKDILKSFGEDRVTVIAMYGFDTRLSEDYERFVLMRKLRLIPFLQEYYPIEGVPPRPPKNFFDMDMNDVIRLTFRRNGINWEKYLRWLNRLYFTTFGKYYLPLIKIIYRYNNKNAIHKYLKKPHLLTNELYRFHENN</sequence>
<evidence type="ECO:0000313" key="10">
    <source>
        <dbReference type="Proteomes" id="UP000501926"/>
    </source>
</evidence>
<dbReference type="KEGG" id="kst:KSMBR1_2395"/>
<dbReference type="GO" id="GO:0046872">
    <property type="term" value="F:metal ion binding"/>
    <property type="evidence" value="ECO:0007669"/>
    <property type="project" value="UniProtKB-KW"/>
</dbReference>
<reference evidence="8" key="4">
    <citation type="submission" date="2017-10" db="EMBL/GenBank/DDBJ databases">
        <authorList>
            <person name="Banno H."/>
            <person name="Chua N.-H."/>
        </authorList>
    </citation>
    <scope>NUCLEOTIDE SEQUENCE [LARGE SCALE GENOMIC DNA]</scope>
    <source>
        <strain evidence="8">Kuenenia_mbr1_ru-nijmegen</strain>
    </source>
</reference>
<organism evidence="6">
    <name type="scientific">Kuenenia stuttgartiensis</name>
    <dbReference type="NCBI Taxonomy" id="174633"/>
    <lineage>
        <taxon>Bacteria</taxon>
        <taxon>Pseudomonadati</taxon>
        <taxon>Planctomycetota</taxon>
        <taxon>Candidatus Brocadiia</taxon>
        <taxon>Candidatus Brocadiales</taxon>
        <taxon>Candidatus Brocadiaceae</taxon>
        <taxon>Candidatus Kuenenia</taxon>
    </lineage>
</organism>
<gene>
    <name evidence="7" type="ORF">KsCSTR_46620</name>
    <name evidence="8" type="ORF">KSMBR1_2395</name>
    <name evidence="6" type="ORF">kustc0729</name>
</gene>
<keyword evidence="9" id="KW-1185">Reference proteome</keyword>
<dbReference type="SUPFAM" id="SSF102114">
    <property type="entry name" value="Radical SAM enzymes"/>
    <property type="match status" value="1"/>
</dbReference>
<dbReference type="EMBL" id="LT934425">
    <property type="protein sequence ID" value="SOH04883.1"/>
    <property type="molecule type" value="Genomic_DNA"/>
</dbReference>
<dbReference type="EMBL" id="CP049055">
    <property type="protein sequence ID" value="QII14040.1"/>
    <property type="molecule type" value="Genomic_DNA"/>
</dbReference>
<dbReference type="RefSeq" id="WP_099325547.1">
    <property type="nucleotide sequence ID" value="NZ_CP049055.1"/>
</dbReference>
<reference evidence="6" key="2">
    <citation type="submission" date="2006-01" db="EMBL/GenBank/DDBJ databases">
        <authorList>
            <person name="Genoscope"/>
        </authorList>
    </citation>
    <scope>NUCLEOTIDE SEQUENCE</scope>
</reference>
<keyword evidence="5" id="KW-0411">Iron-sulfur</keyword>